<feature type="compositionally biased region" description="Basic and acidic residues" evidence="3">
    <location>
        <begin position="280"/>
        <end position="310"/>
    </location>
</feature>
<feature type="compositionally biased region" description="Basic and acidic residues" evidence="3">
    <location>
        <begin position="318"/>
        <end position="353"/>
    </location>
</feature>
<dbReference type="Gene3D" id="2.70.70.10">
    <property type="entry name" value="Glucose Permease (Domain IIA)"/>
    <property type="match status" value="1"/>
</dbReference>
<proteinExistence type="predicted"/>
<sequence length="497" mass="53429">MQRDLPSALTGGPRNSEASHRRLAHTRRLLARLTAGAATLALGLTLAVPAWADELNDERDRIAQDLTSAQAKVDTDVKTLANASSALAQSQGRLEAAKKQLAETQRLLAVAEQKDKDAATRWATAQDDLETAKAAVVEGERTVAAQQQEVGSVARTQYQQRSGMVGIGMVVTGSSTGDINNRIQWSTTVFDSTQAEMDKLQELQRQLVAAQDRQATIEKQMAKERADAAANLATRQQLTLAASQQQASIAALVQSNASLEAAAEQQLAASESQAKALAGEQRDVESRISDRMARQQAEDARQREANRQADEEAMTSRSRAESDAARAKAEAEAAAERARPAEDKAESNSEPAREAAPAPAPAAAEASSPFILPVQGRLTSRYGMRLHPVLKVWKLHDGTDYAASCGTPMRAAADGVVAERYYNAGYGNRLMIDHGRVNGQFVTTGYNHATRYTVGVGQRVKKGDVIGYVGTTGYSTGCHLHLMTWVNGKVVNPQTLF</sequence>
<dbReference type="InterPro" id="IPR050570">
    <property type="entry name" value="Cell_wall_metabolism_enzyme"/>
</dbReference>
<evidence type="ECO:0000313" key="7">
    <source>
        <dbReference type="Proteomes" id="UP001442841"/>
    </source>
</evidence>
<evidence type="ECO:0000256" key="1">
    <source>
        <dbReference type="ARBA" id="ARBA00022729"/>
    </source>
</evidence>
<keyword evidence="4" id="KW-0812">Transmembrane</keyword>
<dbReference type="InterPro" id="IPR016047">
    <property type="entry name" value="M23ase_b-sheet_dom"/>
</dbReference>
<name>A0ABZ3FR09_9ACTN</name>
<dbReference type="PANTHER" id="PTHR21666">
    <property type="entry name" value="PEPTIDASE-RELATED"/>
    <property type="match status" value="1"/>
</dbReference>
<keyword evidence="4" id="KW-0472">Membrane</keyword>
<dbReference type="Proteomes" id="UP001442841">
    <property type="component" value="Chromosome"/>
</dbReference>
<feature type="transmembrane region" description="Helical" evidence="4">
    <location>
        <begin position="29"/>
        <end position="52"/>
    </location>
</feature>
<dbReference type="SUPFAM" id="SSF57997">
    <property type="entry name" value="Tropomyosin"/>
    <property type="match status" value="1"/>
</dbReference>
<feature type="compositionally biased region" description="Low complexity" evidence="3">
    <location>
        <begin position="354"/>
        <end position="365"/>
    </location>
</feature>
<dbReference type="SUPFAM" id="SSF51261">
    <property type="entry name" value="Duplicated hybrid motif"/>
    <property type="match status" value="1"/>
</dbReference>
<dbReference type="CDD" id="cd12797">
    <property type="entry name" value="M23_peptidase"/>
    <property type="match status" value="1"/>
</dbReference>
<feature type="region of interest" description="Disordered" evidence="3">
    <location>
        <begin position="278"/>
        <end position="365"/>
    </location>
</feature>
<evidence type="ECO:0000259" key="5">
    <source>
        <dbReference type="Pfam" id="PF01551"/>
    </source>
</evidence>
<feature type="region of interest" description="Disordered" evidence="3">
    <location>
        <begin position="1"/>
        <end position="22"/>
    </location>
</feature>
<dbReference type="InterPro" id="IPR011055">
    <property type="entry name" value="Dup_hybrid_motif"/>
</dbReference>
<evidence type="ECO:0000256" key="4">
    <source>
        <dbReference type="SAM" id="Phobius"/>
    </source>
</evidence>
<keyword evidence="2" id="KW-0175">Coiled coil</keyword>
<protein>
    <submittedName>
        <fullName evidence="6">Peptidoglycan DD-metalloendopeptidase family protein</fullName>
    </submittedName>
</protein>
<accession>A0ABZ3FR09</accession>
<feature type="coiled-coil region" evidence="2">
    <location>
        <begin position="193"/>
        <end position="220"/>
    </location>
</feature>
<feature type="domain" description="M23ase beta-sheet core" evidence="5">
    <location>
        <begin position="395"/>
        <end position="493"/>
    </location>
</feature>
<reference evidence="6 7" key="1">
    <citation type="submission" date="2024-04" db="EMBL/GenBank/DDBJ databases">
        <title>Isolation of an actinomycete strain from pig manure.</title>
        <authorList>
            <person name="Gong T."/>
            <person name="Yu Z."/>
            <person name="An M."/>
            <person name="Wei C."/>
            <person name="Yang W."/>
            <person name="Liu L."/>
        </authorList>
    </citation>
    <scope>NUCLEOTIDE SEQUENCE [LARGE SCALE GENOMIC DNA]</scope>
    <source>
        <strain evidence="6 7">ZF39</strain>
    </source>
</reference>
<dbReference type="RefSeq" id="WP_425308668.1">
    <property type="nucleotide sequence ID" value="NZ_CP154795.1"/>
</dbReference>
<dbReference type="PANTHER" id="PTHR21666:SF289">
    <property type="entry name" value="L-ALA--D-GLU ENDOPEPTIDASE"/>
    <property type="match status" value="1"/>
</dbReference>
<evidence type="ECO:0000313" key="6">
    <source>
        <dbReference type="EMBL" id="XAN07218.1"/>
    </source>
</evidence>
<feature type="coiled-coil region" evidence="2">
    <location>
        <begin position="52"/>
        <end position="114"/>
    </location>
</feature>
<dbReference type="Pfam" id="PF01551">
    <property type="entry name" value="Peptidase_M23"/>
    <property type="match status" value="1"/>
</dbReference>
<evidence type="ECO:0000256" key="2">
    <source>
        <dbReference type="SAM" id="Coils"/>
    </source>
</evidence>
<keyword evidence="4" id="KW-1133">Transmembrane helix</keyword>
<keyword evidence="1" id="KW-0732">Signal</keyword>
<gene>
    <name evidence="6" type="ORF">AADG42_07900</name>
</gene>
<dbReference type="EMBL" id="CP154795">
    <property type="protein sequence ID" value="XAN07218.1"/>
    <property type="molecule type" value="Genomic_DNA"/>
</dbReference>
<organism evidence="6 7">
    <name type="scientific">Ammonicoccus fulvus</name>
    <dbReference type="NCBI Taxonomy" id="3138240"/>
    <lineage>
        <taxon>Bacteria</taxon>
        <taxon>Bacillati</taxon>
        <taxon>Actinomycetota</taxon>
        <taxon>Actinomycetes</taxon>
        <taxon>Propionibacteriales</taxon>
        <taxon>Propionibacteriaceae</taxon>
        <taxon>Ammonicoccus</taxon>
    </lineage>
</organism>
<keyword evidence="7" id="KW-1185">Reference proteome</keyword>
<evidence type="ECO:0000256" key="3">
    <source>
        <dbReference type="SAM" id="MobiDB-lite"/>
    </source>
</evidence>